<evidence type="ECO:0000259" key="3">
    <source>
        <dbReference type="PROSITE" id="PS50112"/>
    </source>
</evidence>
<dbReference type="InterPro" id="IPR036457">
    <property type="entry name" value="PPM-type-like_dom_sf"/>
</dbReference>
<sequence>MGGAGVHGMGWLALEAFDPAPVAVALTIGPDHRLVYTNLAYRAFVGDRPLGEPIGEAFGAAAKQDYGELFDRVLATGEPVTLVDAPVKPAGADAEAEERYFSFSLSRFTHERPGVLVVAVDVTEQVSAVGRADRATEEQRRSRRRLESLVWMNAQVVWMTDADGQVIESTGGWEHITGQSRKEFLGDGWMRALHPDDREPTTRSWDETRRQVRPWHYFYRVRTREGEYRHFEVRSAPVIEDGAVVEWIGTCFDVEEEWREGQRRELLARAAAAAAERTELTEMFAALAEVLVPELADGCGVHLLSDLGDRPAGAPITVQRVATAARRDLRQQPPAGEERFAPDSGFARALERRRPLQRTFPPGRPPADLLPGSTTAWLTESGATSVVLMPVAVDGAVAAVVTAARRGDRGPMSPDDIALLEQIFEHTNDALSGAVKFHRTQQVALALQHSLLAEPPEHRDLHIVARYTASPAGAEVGGDWYDSFVLPDGATVVAIGDVAGHDLAAAVDMSRLRNMLRVLTADRLAPPGEILRRLNSAMETVAPDATATCVLARVEEPEPGRWQFNYAVAGHPPPLLVTGDGDGRFLEEAANPLLGMPFGTYHSATEPLPPGSTLLLYTDGLVEHPGEHLDRGLDRLRRHACALAHQPLEHMCDALVADLPVTGTDDIAVIAVRTPDTAAPSTAPATTRPPG</sequence>
<dbReference type="NCBIfam" id="TIGR00229">
    <property type="entry name" value="sensory_box"/>
    <property type="match status" value="1"/>
</dbReference>
<organism evidence="4 5">
    <name type="scientific">Actinomadura bangladeshensis</name>
    <dbReference type="NCBI Taxonomy" id="453573"/>
    <lineage>
        <taxon>Bacteria</taxon>
        <taxon>Bacillati</taxon>
        <taxon>Actinomycetota</taxon>
        <taxon>Actinomycetes</taxon>
        <taxon>Streptosporangiales</taxon>
        <taxon>Thermomonosporaceae</taxon>
        <taxon>Actinomadura</taxon>
    </lineage>
</organism>
<dbReference type="EMBL" id="SMJW01000040">
    <property type="protein sequence ID" value="TDC16995.1"/>
    <property type="molecule type" value="Genomic_DNA"/>
</dbReference>
<dbReference type="Pfam" id="PF01590">
    <property type="entry name" value="GAF"/>
    <property type="match status" value="1"/>
</dbReference>
<dbReference type="OrthoDB" id="118142at2"/>
<proteinExistence type="predicted"/>
<dbReference type="AlphaFoldDB" id="A0A4R4P4M3"/>
<dbReference type="PROSITE" id="PS50112">
    <property type="entry name" value="PAS"/>
    <property type="match status" value="1"/>
</dbReference>
<dbReference type="SMART" id="SM00331">
    <property type="entry name" value="PP2C_SIG"/>
    <property type="match status" value="1"/>
</dbReference>
<dbReference type="InterPro" id="IPR035965">
    <property type="entry name" value="PAS-like_dom_sf"/>
</dbReference>
<dbReference type="PANTHER" id="PTHR43156:SF2">
    <property type="entry name" value="STAGE II SPORULATION PROTEIN E"/>
    <property type="match status" value="1"/>
</dbReference>
<dbReference type="SUPFAM" id="SSF81606">
    <property type="entry name" value="PP2C-like"/>
    <property type="match status" value="1"/>
</dbReference>
<dbReference type="InterPro" id="IPR013655">
    <property type="entry name" value="PAS_fold_3"/>
</dbReference>
<dbReference type="InterPro" id="IPR000014">
    <property type="entry name" value="PAS"/>
</dbReference>
<name>A0A4R4P4M3_9ACTN</name>
<evidence type="ECO:0000313" key="4">
    <source>
        <dbReference type="EMBL" id="TDC16995.1"/>
    </source>
</evidence>
<dbReference type="SUPFAM" id="SSF55781">
    <property type="entry name" value="GAF domain-like"/>
    <property type="match status" value="1"/>
</dbReference>
<dbReference type="InterPro" id="IPR013656">
    <property type="entry name" value="PAS_4"/>
</dbReference>
<dbReference type="InterPro" id="IPR052016">
    <property type="entry name" value="Bact_Sigma-Reg"/>
</dbReference>
<evidence type="ECO:0000256" key="2">
    <source>
        <dbReference type="SAM" id="MobiDB-lite"/>
    </source>
</evidence>
<feature type="domain" description="PAS" evidence="3">
    <location>
        <begin position="142"/>
        <end position="199"/>
    </location>
</feature>
<protein>
    <submittedName>
        <fullName evidence="4">PAS domain S-box protein</fullName>
    </submittedName>
</protein>
<accession>A0A4R4P4M3</accession>
<dbReference type="InterPro" id="IPR003018">
    <property type="entry name" value="GAF"/>
</dbReference>
<dbReference type="Gene3D" id="3.30.450.20">
    <property type="entry name" value="PAS domain"/>
    <property type="match status" value="2"/>
</dbReference>
<dbReference type="Pfam" id="PF08448">
    <property type="entry name" value="PAS_4"/>
    <property type="match status" value="1"/>
</dbReference>
<keyword evidence="5" id="KW-1185">Reference proteome</keyword>
<dbReference type="SUPFAM" id="SSF55785">
    <property type="entry name" value="PYP-like sensor domain (PAS domain)"/>
    <property type="match status" value="1"/>
</dbReference>
<dbReference type="InterPro" id="IPR029016">
    <property type="entry name" value="GAF-like_dom_sf"/>
</dbReference>
<dbReference type="Pfam" id="PF08447">
    <property type="entry name" value="PAS_3"/>
    <property type="match status" value="1"/>
</dbReference>
<dbReference type="PANTHER" id="PTHR43156">
    <property type="entry name" value="STAGE II SPORULATION PROTEIN E-RELATED"/>
    <property type="match status" value="1"/>
</dbReference>
<dbReference type="GO" id="GO:0016791">
    <property type="term" value="F:phosphatase activity"/>
    <property type="evidence" value="ECO:0007669"/>
    <property type="project" value="TreeGrafter"/>
</dbReference>
<dbReference type="Pfam" id="PF07228">
    <property type="entry name" value="SpoIIE"/>
    <property type="match status" value="1"/>
</dbReference>
<evidence type="ECO:0000256" key="1">
    <source>
        <dbReference type="ARBA" id="ARBA00022801"/>
    </source>
</evidence>
<gene>
    <name evidence="4" type="ORF">E1284_10595</name>
</gene>
<feature type="region of interest" description="Disordered" evidence="2">
    <location>
        <begin position="353"/>
        <end position="373"/>
    </location>
</feature>
<dbReference type="InterPro" id="IPR001932">
    <property type="entry name" value="PPM-type_phosphatase-like_dom"/>
</dbReference>
<keyword evidence="1" id="KW-0378">Hydrolase</keyword>
<comment type="caution">
    <text evidence="4">The sequence shown here is derived from an EMBL/GenBank/DDBJ whole genome shotgun (WGS) entry which is preliminary data.</text>
</comment>
<reference evidence="4 5" key="1">
    <citation type="submission" date="2019-03" db="EMBL/GenBank/DDBJ databases">
        <title>Draft genome sequences of novel Actinobacteria.</title>
        <authorList>
            <person name="Sahin N."/>
            <person name="Ay H."/>
            <person name="Saygin H."/>
        </authorList>
    </citation>
    <scope>NUCLEOTIDE SEQUENCE [LARGE SCALE GENOMIC DNA]</scope>
    <source>
        <strain evidence="4 5">DSM 45347</strain>
    </source>
</reference>
<dbReference type="Gene3D" id="3.60.40.10">
    <property type="entry name" value="PPM-type phosphatase domain"/>
    <property type="match status" value="1"/>
</dbReference>
<dbReference type="Gene3D" id="3.30.450.40">
    <property type="match status" value="1"/>
</dbReference>
<dbReference type="CDD" id="cd00130">
    <property type="entry name" value="PAS"/>
    <property type="match status" value="1"/>
</dbReference>
<dbReference type="Proteomes" id="UP000295431">
    <property type="component" value="Unassembled WGS sequence"/>
</dbReference>
<evidence type="ECO:0000313" key="5">
    <source>
        <dbReference type="Proteomes" id="UP000295431"/>
    </source>
</evidence>